<comment type="subcellular location">
    <subcellularLocation>
        <location evidence="2">Membrane</location>
        <topology evidence="2">Multi-pass membrane protein</topology>
    </subcellularLocation>
</comment>
<dbReference type="GO" id="GO:0005886">
    <property type="term" value="C:plasma membrane"/>
    <property type="evidence" value="ECO:0007669"/>
    <property type="project" value="TreeGrafter"/>
</dbReference>
<comment type="catalytic activity">
    <reaction evidence="1">
        <text>ATP + protein L-histidine = ADP + protein N-phospho-L-histidine.</text>
        <dbReference type="EC" id="2.7.13.3"/>
    </reaction>
</comment>
<dbReference type="Pfam" id="PF02518">
    <property type="entry name" value="HATPase_c"/>
    <property type="match status" value="1"/>
</dbReference>
<evidence type="ECO:0000256" key="5">
    <source>
        <dbReference type="ARBA" id="ARBA00022679"/>
    </source>
</evidence>
<evidence type="ECO:0000256" key="9">
    <source>
        <dbReference type="ARBA" id="ARBA00022840"/>
    </source>
</evidence>
<evidence type="ECO:0000256" key="6">
    <source>
        <dbReference type="ARBA" id="ARBA00022692"/>
    </source>
</evidence>
<proteinExistence type="predicted"/>
<reference evidence="16" key="1">
    <citation type="submission" date="2018-05" db="EMBL/GenBank/DDBJ databases">
        <authorList>
            <person name="Du Z."/>
            <person name="Wang X."/>
        </authorList>
    </citation>
    <scope>NUCLEOTIDE SEQUENCE [LARGE SCALE GENOMIC DNA]</scope>
    <source>
        <strain evidence="16">CQN31</strain>
    </source>
</reference>
<accession>A0A317FKU5</accession>
<organism evidence="15 16">
    <name type="scientific">Falsiroseomonas bella</name>
    <dbReference type="NCBI Taxonomy" id="2184016"/>
    <lineage>
        <taxon>Bacteria</taxon>
        <taxon>Pseudomonadati</taxon>
        <taxon>Pseudomonadota</taxon>
        <taxon>Alphaproteobacteria</taxon>
        <taxon>Acetobacterales</taxon>
        <taxon>Roseomonadaceae</taxon>
        <taxon>Falsiroseomonas</taxon>
    </lineage>
</organism>
<dbReference type="OrthoDB" id="9809766at2"/>
<dbReference type="InterPro" id="IPR003660">
    <property type="entry name" value="HAMP_dom"/>
</dbReference>
<dbReference type="SUPFAM" id="SSF55874">
    <property type="entry name" value="ATPase domain of HSP90 chaperone/DNA topoisomerase II/histidine kinase"/>
    <property type="match status" value="1"/>
</dbReference>
<dbReference type="InterPro" id="IPR005467">
    <property type="entry name" value="His_kinase_dom"/>
</dbReference>
<dbReference type="RefSeq" id="WP_109869603.1">
    <property type="nucleotide sequence ID" value="NZ_QGNA01000001.1"/>
</dbReference>
<keyword evidence="11" id="KW-0902">Two-component regulatory system</keyword>
<keyword evidence="5" id="KW-0808">Transferase</keyword>
<dbReference type="SMART" id="SM00388">
    <property type="entry name" value="HisKA"/>
    <property type="match status" value="1"/>
</dbReference>
<dbReference type="PROSITE" id="PS50885">
    <property type="entry name" value="HAMP"/>
    <property type="match status" value="1"/>
</dbReference>
<dbReference type="EC" id="2.7.13.3" evidence="3"/>
<gene>
    <name evidence="15" type="ORF">DFH01_06985</name>
</gene>
<evidence type="ECO:0000313" key="16">
    <source>
        <dbReference type="Proteomes" id="UP000245765"/>
    </source>
</evidence>
<evidence type="ECO:0000256" key="11">
    <source>
        <dbReference type="ARBA" id="ARBA00023012"/>
    </source>
</evidence>
<evidence type="ECO:0000256" key="12">
    <source>
        <dbReference type="SAM" id="Phobius"/>
    </source>
</evidence>
<dbReference type="GO" id="GO:0000155">
    <property type="term" value="F:phosphorelay sensor kinase activity"/>
    <property type="evidence" value="ECO:0007669"/>
    <property type="project" value="InterPro"/>
</dbReference>
<dbReference type="InterPro" id="IPR036890">
    <property type="entry name" value="HATPase_C_sf"/>
</dbReference>
<keyword evidence="4" id="KW-0597">Phosphoprotein</keyword>
<dbReference type="EMBL" id="QGNA01000001">
    <property type="protein sequence ID" value="PWS38982.1"/>
    <property type="molecule type" value="Genomic_DNA"/>
</dbReference>
<evidence type="ECO:0000256" key="1">
    <source>
        <dbReference type="ARBA" id="ARBA00000085"/>
    </source>
</evidence>
<dbReference type="InterPro" id="IPR050428">
    <property type="entry name" value="TCS_sensor_his_kinase"/>
</dbReference>
<feature type="domain" description="HAMP" evidence="14">
    <location>
        <begin position="179"/>
        <end position="231"/>
    </location>
</feature>
<keyword evidence="9" id="KW-0067">ATP-binding</keyword>
<dbReference type="SUPFAM" id="SSF47384">
    <property type="entry name" value="Homodimeric domain of signal transducing histidine kinase"/>
    <property type="match status" value="1"/>
</dbReference>
<dbReference type="CDD" id="cd00075">
    <property type="entry name" value="HATPase"/>
    <property type="match status" value="1"/>
</dbReference>
<evidence type="ECO:0000256" key="2">
    <source>
        <dbReference type="ARBA" id="ARBA00004141"/>
    </source>
</evidence>
<dbReference type="PANTHER" id="PTHR45436">
    <property type="entry name" value="SENSOR HISTIDINE KINASE YKOH"/>
    <property type="match status" value="1"/>
</dbReference>
<keyword evidence="10 12" id="KW-1133">Transmembrane helix</keyword>
<evidence type="ECO:0000259" key="13">
    <source>
        <dbReference type="PROSITE" id="PS50109"/>
    </source>
</evidence>
<keyword evidence="16" id="KW-1185">Reference proteome</keyword>
<dbReference type="PANTHER" id="PTHR45436:SF14">
    <property type="entry name" value="SENSOR PROTEIN QSEC"/>
    <property type="match status" value="1"/>
</dbReference>
<name>A0A317FKU5_9PROT</name>
<dbReference type="AlphaFoldDB" id="A0A317FKU5"/>
<evidence type="ECO:0000259" key="14">
    <source>
        <dbReference type="PROSITE" id="PS50885"/>
    </source>
</evidence>
<dbReference type="InterPro" id="IPR003594">
    <property type="entry name" value="HATPase_dom"/>
</dbReference>
<dbReference type="CDD" id="cd00082">
    <property type="entry name" value="HisKA"/>
    <property type="match status" value="1"/>
</dbReference>
<evidence type="ECO:0000256" key="10">
    <source>
        <dbReference type="ARBA" id="ARBA00022989"/>
    </source>
</evidence>
<sequence>MRRLLRAAWPRSMAGRLGVSLAAGLLLLWVLSAISASLVVVREMNEVFDSILSEHAQIMLPDLMRRYGGELDGVGPHPVVITDATPHDEYITWRLYAADGRLMMRSHGAAEAPPPPVGFTTIAGARLYSEPSTDGRYVITLAEPPDHRLHTIRPTLVRLLAPLLALVLAALVLVPLAVRRGFAPVRSLQAEIERRGGANLDPLPIGHLPAELASIGDDVNQLLQRLRQALEAERSFSANAAHELRTPVAAGLAQAQLLAAHLPPDGHARREAEELAASLGRLGARLEKLLQLARAEAGVAQRRERVDLMMALDLLVEEFRARPGVGTRLRLDDGGLAELPVLADLDALAIALRNLIENALRHGSPESAVEVAVTAEGVVRVTNAGPVVPPERLAILHRRFVSYGGKGSGLGLSIVHTIAEQLGAGLALHSPARGRSDGFEAELTLARATAQERGLTRPS</sequence>
<evidence type="ECO:0000256" key="7">
    <source>
        <dbReference type="ARBA" id="ARBA00022741"/>
    </source>
</evidence>
<evidence type="ECO:0000256" key="4">
    <source>
        <dbReference type="ARBA" id="ARBA00022553"/>
    </source>
</evidence>
<dbReference type="SMART" id="SM00387">
    <property type="entry name" value="HATPase_c"/>
    <property type="match status" value="1"/>
</dbReference>
<dbReference type="Pfam" id="PF00512">
    <property type="entry name" value="HisKA"/>
    <property type="match status" value="1"/>
</dbReference>
<keyword evidence="8 15" id="KW-0418">Kinase</keyword>
<keyword evidence="12" id="KW-0472">Membrane</keyword>
<dbReference type="Proteomes" id="UP000245765">
    <property type="component" value="Unassembled WGS sequence"/>
</dbReference>
<dbReference type="Gene3D" id="1.10.287.130">
    <property type="match status" value="1"/>
</dbReference>
<protein>
    <recommendedName>
        <fullName evidence="3">histidine kinase</fullName>
        <ecNumber evidence="3">2.7.13.3</ecNumber>
    </recommendedName>
</protein>
<keyword evidence="6 12" id="KW-0812">Transmembrane</keyword>
<evidence type="ECO:0000313" key="15">
    <source>
        <dbReference type="EMBL" id="PWS38982.1"/>
    </source>
</evidence>
<keyword evidence="7" id="KW-0547">Nucleotide-binding</keyword>
<evidence type="ECO:0000256" key="3">
    <source>
        <dbReference type="ARBA" id="ARBA00012438"/>
    </source>
</evidence>
<dbReference type="InterPro" id="IPR036097">
    <property type="entry name" value="HisK_dim/P_sf"/>
</dbReference>
<dbReference type="Gene3D" id="3.30.565.10">
    <property type="entry name" value="Histidine kinase-like ATPase, C-terminal domain"/>
    <property type="match status" value="1"/>
</dbReference>
<feature type="domain" description="Histidine kinase" evidence="13">
    <location>
        <begin position="239"/>
        <end position="449"/>
    </location>
</feature>
<dbReference type="GO" id="GO:0005524">
    <property type="term" value="F:ATP binding"/>
    <property type="evidence" value="ECO:0007669"/>
    <property type="project" value="UniProtKB-KW"/>
</dbReference>
<comment type="caution">
    <text evidence="15">The sequence shown here is derived from an EMBL/GenBank/DDBJ whole genome shotgun (WGS) entry which is preliminary data.</text>
</comment>
<feature type="transmembrane region" description="Helical" evidence="12">
    <location>
        <begin position="159"/>
        <end position="178"/>
    </location>
</feature>
<dbReference type="PROSITE" id="PS50109">
    <property type="entry name" value="HIS_KIN"/>
    <property type="match status" value="1"/>
</dbReference>
<evidence type="ECO:0000256" key="8">
    <source>
        <dbReference type="ARBA" id="ARBA00022777"/>
    </source>
</evidence>
<dbReference type="InterPro" id="IPR003661">
    <property type="entry name" value="HisK_dim/P_dom"/>
</dbReference>
<dbReference type="SMART" id="SM00304">
    <property type="entry name" value="HAMP"/>
    <property type="match status" value="1"/>
</dbReference>